<keyword evidence="1" id="KW-0472">Membrane</keyword>
<dbReference type="CDD" id="cd21807">
    <property type="entry name" value="ABC-2_lan_permease_MutE_EpiE-like"/>
    <property type="match status" value="1"/>
</dbReference>
<gene>
    <name evidence="2" type="ORF">IAA63_13015</name>
</gene>
<dbReference type="InterPro" id="IPR021205">
    <property type="entry name" value="Lanti_perm_SpaE/MutE/EpiE-like"/>
</dbReference>
<keyword evidence="1" id="KW-0812">Transmembrane</keyword>
<accession>A0A9D1NWB2</accession>
<sequence length="259" mass="28678">MSSTWMRLYRAERIKGRHTAANRLWLLMPVLTLALAYGISQSNGTNSAYNWWYTLMMQGMITLFCCLSGGRDKKRKNRTVLSLPVKMEAVWDAKLLTGVGTVAVANLLFTAGILLGGCWLIPRIWIPQVMELTVGQAAGAAAVMIAASLWQVPFCFWMNQKWGLLPTLLINIVMTMAGVVLAVTKLWLVLPWAILPRLMVSVVGILPNGLPAMPESMTYSQALTDPANLLPGLLVSLLWFGLLWAASRRWYGRKGAQTV</sequence>
<feature type="transmembrane region" description="Helical" evidence="1">
    <location>
        <begin position="95"/>
        <end position="122"/>
    </location>
</feature>
<reference evidence="2" key="1">
    <citation type="submission" date="2020-10" db="EMBL/GenBank/DDBJ databases">
        <authorList>
            <person name="Gilroy R."/>
        </authorList>
    </citation>
    <scope>NUCLEOTIDE SEQUENCE</scope>
    <source>
        <strain evidence="2">ChiBcec2-4451</strain>
    </source>
</reference>
<feature type="transmembrane region" description="Helical" evidence="1">
    <location>
        <begin position="168"/>
        <end position="190"/>
    </location>
</feature>
<reference evidence="2" key="2">
    <citation type="journal article" date="2021" name="PeerJ">
        <title>Extensive microbial diversity within the chicken gut microbiome revealed by metagenomics and culture.</title>
        <authorList>
            <person name="Gilroy R."/>
            <person name="Ravi A."/>
            <person name="Getino M."/>
            <person name="Pursley I."/>
            <person name="Horton D.L."/>
            <person name="Alikhan N.F."/>
            <person name="Baker D."/>
            <person name="Gharbi K."/>
            <person name="Hall N."/>
            <person name="Watson M."/>
            <person name="Adriaenssens E.M."/>
            <person name="Foster-Nyarko E."/>
            <person name="Jarju S."/>
            <person name="Secka A."/>
            <person name="Antonio M."/>
            <person name="Oren A."/>
            <person name="Chaudhuri R.R."/>
            <person name="La Ragione R."/>
            <person name="Hildebrand F."/>
            <person name="Pallen M.J."/>
        </authorList>
    </citation>
    <scope>NUCLEOTIDE SEQUENCE</scope>
    <source>
        <strain evidence="2">ChiBcec2-4451</strain>
    </source>
</reference>
<dbReference type="EMBL" id="DVON01000278">
    <property type="protein sequence ID" value="HIV14040.1"/>
    <property type="molecule type" value="Genomic_DNA"/>
</dbReference>
<name>A0A9D1NWB2_9FIRM</name>
<feature type="transmembrane region" description="Helical" evidence="1">
    <location>
        <begin position="134"/>
        <end position="156"/>
    </location>
</feature>
<evidence type="ECO:0000313" key="2">
    <source>
        <dbReference type="EMBL" id="HIV14040.1"/>
    </source>
</evidence>
<organism evidence="2 3">
    <name type="scientific">Candidatus Pullilachnospira stercoravium</name>
    <dbReference type="NCBI Taxonomy" id="2840913"/>
    <lineage>
        <taxon>Bacteria</taxon>
        <taxon>Bacillati</taxon>
        <taxon>Bacillota</taxon>
        <taxon>Clostridia</taxon>
        <taxon>Lachnospirales</taxon>
        <taxon>Lachnospiraceae</taxon>
        <taxon>Lachnospiraceae incertae sedis</taxon>
        <taxon>Candidatus Pullilachnospira</taxon>
    </lineage>
</organism>
<dbReference type="NCBIfam" id="TIGR03732">
    <property type="entry name" value="lanti_perm_MutE"/>
    <property type="match status" value="1"/>
</dbReference>
<evidence type="ECO:0000313" key="3">
    <source>
        <dbReference type="Proteomes" id="UP000886723"/>
    </source>
</evidence>
<comment type="caution">
    <text evidence="2">The sequence shown here is derived from an EMBL/GenBank/DDBJ whole genome shotgun (WGS) entry which is preliminary data.</text>
</comment>
<keyword evidence="1" id="KW-1133">Transmembrane helix</keyword>
<dbReference type="AlphaFoldDB" id="A0A9D1NWB2"/>
<feature type="transmembrane region" description="Helical" evidence="1">
    <location>
        <begin position="229"/>
        <end position="246"/>
    </location>
</feature>
<dbReference type="Proteomes" id="UP000886723">
    <property type="component" value="Unassembled WGS sequence"/>
</dbReference>
<proteinExistence type="predicted"/>
<feature type="transmembrane region" description="Helical" evidence="1">
    <location>
        <begin position="20"/>
        <end position="39"/>
    </location>
</feature>
<protein>
    <submittedName>
        <fullName evidence="2">Lantibiotic immunity ABC transporter MutE/EpiE family permease subunit</fullName>
    </submittedName>
</protein>
<feature type="transmembrane region" description="Helical" evidence="1">
    <location>
        <begin position="51"/>
        <end position="70"/>
    </location>
</feature>
<evidence type="ECO:0000256" key="1">
    <source>
        <dbReference type="SAM" id="Phobius"/>
    </source>
</evidence>